<reference evidence="1 2" key="1">
    <citation type="submission" date="2021-04" db="EMBL/GenBank/DDBJ databases">
        <authorList>
            <person name="Vanwijnsberghe S."/>
        </authorList>
    </citation>
    <scope>NUCLEOTIDE SEQUENCE [LARGE SCALE GENOMIC DNA]</scope>
    <source>
        <strain evidence="1 2">LMG 32171</strain>
    </source>
</reference>
<accession>A0ABM8U314</accession>
<comment type="caution">
    <text evidence="1">The sequence shown here is derived from an EMBL/GenBank/DDBJ whole genome shotgun (WGS) entry which is preliminary data.</text>
</comment>
<name>A0ABM8U314_9BURK</name>
<gene>
    <name evidence="1" type="ORF">R54767_02198</name>
</gene>
<proteinExistence type="predicted"/>
<organism evidence="1 2">
    <name type="scientific">Paraburkholderia gardini</name>
    <dbReference type="NCBI Taxonomy" id="2823469"/>
    <lineage>
        <taxon>Bacteria</taxon>
        <taxon>Pseudomonadati</taxon>
        <taxon>Pseudomonadota</taxon>
        <taxon>Betaproteobacteria</taxon>
        <taxon>Burkholderiales</taxon>
        <taxon>Burkholderiaceae</taxon>
        <taxon>Paraburkholderia</taxon>
    </lineage>
</organism>
<dbReference type="EMBL" id="CAJQYY010000011">
    <property type="protein sequence ID" value="CAG4897005.1"/>
    <property type="molecule type" value="Genomic_DNA"/>
</dbReference>
<sequence length="83" mass="9704">MTDVRMSLRAAIDKWVGRTAAYPILVVRHGHARSRRYVHVELSRSQAAHVIFFFRHDNGNWNVFPPDTRRPTMNNLQYGLRDG</sequence>
<protein>
    <submittedName>
        <fullName evidence="1">Uncharacterized protein</fullName>
    </submittedName>
</protein>
<keyword evidence="2" id="KW-1185">Reference proteome</keyword>
<dbReference type="Proteomes" id="UP000789752">
    <property type="component" value="Unassembled WGS sequence"/>
</dbReference>
<evidence type="ECO:0000313" key="1">
    <source>
        <dbReference type="EMBL" id="CAG4897005.1"/>
    </source>
</evidence>
<evidence type="ECO:0000313" key="2">
    <source>
        <dbReference type="Proteomes" id="UP000789752"/>
    </source>
</evidence>